<feature type="signal peptide" evidence="1">
    <location>
        <begin position="1"/>
        <end position="17"/>
    </location>
</feature>
<proteinExistence type="predicted"/>
<gene>
    <name evidence="3" type="primary">LOC108006817</name>
</gene>
<dbReference type="GeneID" id="108006817"/>
<dbReference type="Proteomes" id="UP001652628">
    <property type="component" value="Chromosome 3"/>
</dbReference>
<keyword evidence="2" id="KW-1185">Reference proteome</keyword>
<evidence type="ECO:0000313" key="2">
    <source>
        <dbReference type="Proteomes" id="UP001652628"/>
    </source>
</evidence>
<protein>
    <submittedName>
        <fullName evidence="3">Uncharacterized protein</fullName>
    </submittedName>
</protein>
<name>A0AB39Z0H2_DROSZ</name>
<accession>A0AB39Z0H2</accession>
<sequence>MFKIIWFIATLSTTAHSFYDKMQCANCSSINLGCDIVTTGWSCEFELDAQKLEFNLNSTEMPAFLEPCVLPGISFIRQKAIMGYCCFWSPEMGCQKLNRMDLDLESKDRCHSCSRTVWSSIMENRTCPCGSWFLDTEDSAVRLKIQDFMLIWVSLCTLKFLIV</sequence>
<organism evidence="2 3">
    <name type="scientific">Drosophila suzukii</name>
    <name type="common">Spotted-wing drosophila fruit fly</name>
    <dbReference type="NCBI Taxonomy" id="28584"/>
    <lineage>
        <taxon>Eukaryota</taxon>
        <taxon>Metazoa</taxon>
        <taxon>Ecdysozoa</taxon>
        <taxon>Arthropoda</taxon>
        <taxon>Hexapoda</taxon>
        <taxon>Insecta</taxon>
        <taxon>Pterygota</taxon>
        <taxon>Neoptera</taxon>
        <taxon>Endopterygota</taxon>
        <taxon>Diptera</taxon>
        <taxon>Brachycera</taxon>
        <taxon>Muscomorpha</taxon>
        <taxon>Ephydroidea</taxon>
        <taxon>Drosophilidae</taxon>
        <taxon>Drosophila</taxon>
        <taxon>Sophophora</taxon>
    </lineage>
</organism>
<keyword evidence="1" id="KW-0732">Signal</keyword>
<evidence type="ECO:0000256" key="1">
    <source>
        <dbReference type="SAM" id="SignalP"/>
    </source>
</evidence>
<evidence type="ECO:0000313" key="3">
    <source>
        <dbReference type="RefSeq" id="XP_016925853.4"/>
    </source>
</evidence>
<reference evidence="3" key="1">
    <citation type="submission" date="2025-08" db="UniProtKB">
        <authorList>
            <consortium name="RefSeq"/>
        </authorList>
    </citation>
    <scope>IDENTIFICATION</scope>
</reference>
<dbReference type="AlphaFoldDB" id="A0AB39Z0H2"/>
<dbReference type="RefSeq" id="XP_016925853.4">
    <property type="nucleotide sequence ID" value="XM_017070364.4"/>
</dbReference>
<feature type="chain" id="PRO_5045781996" evidence="1">
    <location>
        <begin position="18"/>
        <end position="163"/>
    </location>
</feature>